<feature type="domain" description="Fungal lipase-type" evidence="7">
    <location>
        <begin position="48"/>
        <end position="198"/>
    </location>
</feature>
<dbReference type="AlphaFoldDB" id="A0A218KDZ9"/>
<keyword evidence="5" id="KW-0611">Plant defense</keyword>
<name>A0A218KDZ9_9GENT</name>
<evidence type="ECO:0000256" key="5">
    <source>
        <dbReference type="ARBA" id="ARBA00022821"/>
    </source>
</evidence>
<dbReference type="InterPro" id="IPR044214">
    <property type="entry name" value="EDS1-like"/>
</dbReference>
<dbReference type="GO" id="GO:0006952">
    <property type="term" value="P:defense response"/>
    <property type="evidence" value="ECO:0007669"/>
    <property type="project" value="UniProtKB-KW"/>
</dbReference>
<dbReference type="PANTHER" id="PTHR47090:SF2">
    <property type="entry name" value="PROTEIN EDS1-RELATED"/>
    <property type="match status" value="1"/>
</dbReference>
<keyword evidence="4" id="KW-0378">Hydrolase</keyword>
<dbReference type="PANTHER" id="PTHR47090">
    <property type="entry name" value="PROTEIN EDS1-RELATED"/>
    <property type="match status" value="1"/>
</dbReference>
<evidence type="ECO:0000256" key="3">
    <source>
        <dbReference type="ARBA" id="ARBA00022490"/>
    </source>
</evidence>
<dbReference type="GO" id="GO:0005737">
    <property type="term" value="C:cytoplasm"/>
    <property type="evidence" value="ECO:0007669"/>
    <property type="project" value="UniProtKB-SubCell"/>
</dbReference>
<dbReference type="GO" id="GO:0009820">
    <property type="term" value="P:alkaloid metabolic process"/>
    <property type="evidence" value="ECO:0007669"/>
    <property type="project" value="UniProtKB-KW"/>
</dbReference>
<reference evidence="9" key="1">
    <citation type="submission" date="2015-04" db="EMBL/GenBank/DDBJ databases">
        <title>Cloning and characterization of an Enhanced Disease Susceptibility 1 gene (CkEDS1) from Cynanchum komarovii.</title>
        <authorList>
            <person name="Ma X.W."/>
            <person name="Wang P."/>
            <person name="Zhou S.H."/>
            <person name="Sun Y."/>
            <person name="Liu N.N."/>
            <person name="Li X.N."/>
            <person name="Li X.C."/>
        </authorList>
    </citation>
    <scope>NUCLEOTIDE SEQUENCE</scope>
</reference>
<dbReference type="GO" id="GO:0005634">
    <property type="term" value="C:nucleus"/>
    <property type="evidence" value="ECO:0007669"/>
    <property type="project" value="UniProtKB-SubCell"/>
</dbReference>
<proteinExistence type="evidence at transcript level"/>
<organism evidence="9">
    <name type="scientific">Vincetoxicum mongolicum</name>
    <dbReference type="NCBI Taxonomy" id="648865"/>
    <lineage>
        <taxon>Eukaryota</taxon>
        <taxon>Viridiplantae</taxon>
        <taxon>Streptophyta</taxon>
        <taxon>Embryophyta</taxon>
        <taxon>Tracheophyta</taxon>
        <taxon>Spermatophyta</taxon>
        <taxon>Magnoliopsida</taxon>
        <taxon>eudicotyledons</taxon>
        <taxon>Gunneridae</taxon>
        <taxon>Pentapetalae</taxon>
        <taxon>asterids</taxon>
        <taxon>lamiids</taxon>
        <taxon>Gentianales</taxon>
        <taxon>Apocynaceae</taxon>
        <taxon>Asclepiadoideae</taxon>
        <taxon>Asclepiadeae</taxon>
        <taxon>Tylophorinae</taxon>
        <taxon>Vincetoxicum</taxon>
    </lineage>
</organism>
<dbReference type="GO" id="GO:0006629">
    <property type="term" value="P:lipid metabolic process"/>
    <property type="evidence" value="ECO:0007669"/>
    <property type="project" value="InterPro"/>
</dbReference>
<evidence type="ECO:0000256" key="1">
    <source>
        <dbReference type="ARBA" id="ARBA00004123"/>
    </source>
</evidence>
<evidence type="ECO:0000259" key="7">
    <source>
        <dbReference type="Pfam" id="PF01764"/>
    </source>
</evidence>
<evidence type="ECO:0000313" key="9">
    <source>
        <dbReference type="EMBL" id="ALH22327.1"/>
    </source>
</evidence>
<dbReference type="InterPro" id="IPR002921">
    <property type="entry name" value="Fungal_lipase-type"/>
</dbReference>
<dbReference type="EMBL" id="KR093171">
    <property type="protein sequence ID" value="ALH22327.1"/>
    <property type="molecule type" value="mRNA"/>
</dbReference>
<keyword evidence="6" id="KW-0539">Nucleus</keyword>
<protein>
    <submittedName>
        <fullName evidence="9">Enhanced disease susceptibility 1</fullName>
    </submittedName>
</protein>
<evidence type="ECO:0000256" key="4">
    <source>
        <dbReference type="ARBA" id="ARBA00022801"/>
    </source>
</evidence>
<evidence type="ECO:0000256" key="6">
    <source>
        <dbReference type="ARBA" id="ARBA00023242"/>
    </source>
</evidence>
<accession>A0A218KDZ9</accession>
<dbReference type="SUPFAM" id="SSF53474">
    <property type="entry name" value="alpha/beta-Hydrolases"/>
    <property type="match status" value="1"/>
</dbReference>
<dbReference type="Pfam" id="PF01764">
    <property type="entry name" value="Lipase_3"/>
    <property type="match status" value="1"/>
</dbReference>
<dbReference type="Pfam" id="PF18117">
    <property type="entry name" value="EDS1_EP"/>
    <property type="match status" value="1"/>
</dbReference>
<feature type="domain" description="EDS1 EP" evidence="8">
    <location>
        <begin position="424"/>
        <end position="614"/>
    </location>
</feature>
<sequence length="621" mass="71094">MVEGRLGDSIGLNEEVIKKACNLAMKAHLKAPEKLFLFDKNCTTSDAVFAFSGSWAVKDWYSRNPFGGTKINASMFPSLMSIGIGERAVVNEAFSCRFEELLQKSQFQKEVEKTVLEKKQIIFTGHSSGGPMAILAALWFLEKFTRSLNNYAEPPFCVTFGSPLTGDRIFSHALRRENWAKYFIHFVMRYDIVPRIMLAPLSSIEPGLQQILPYTNPKSPYFQQESIEQSNDAISFFVIVMRNASCVASHSACNLMGCANLMLETVSSFIELSPYRPFGTYIFCTGNRKLVVVENPDAVVQLLFYTAQLSYETEGQDSGGSFEMEIQNVVRKSLKEHLSYENELEDCLEMQNVVYLNNNLVDLPLSSETIRSNEGATLNTALNDLGLSTRARLCLRAAGELERQKIRNQEKIDSNQESIKEGLNKIQEYQTKCEARKVGYYDAFKLQKDINDFNANVKRLELVGIWDEIVEMLKRYELPDGFEGRKEWIVLGTRFRRLVEPLDIANYYRHLKNEDTGPYMNTARPRRYRFIQRWLEHSEKMAAGTCSESCFWAEVEEISSVPFGDVVEKVVRLEKLAAKWLSEGKLSKDVFFEESTFEKWWRTLPSEHRLESCISSSMNKC</sequence>
<dbReference type="InterPro" id="IPR041266">
    <property type="entry name" value="EDS1_EP"/>
</dbReference>
<dbReference type="Gene3D" id="3.40.50.1820">
    <property type="entry name" value="alpha/beta hydrolase"/>
    <property type="match status" value="1"/>
</dbReference>
<evidence type="ECO:0000256" key="2">
    <source>
        <dbReference type="ARBA" id="ARBA00004496"/>
    </source>
</evidence>
<dbReference type="GO" id="GO:0016787">
    <property type="term" value="F:hydrolase activity"/>
    <property type="evidence" value="ECO:0007669"/>
    <property type="project" value="UniProtKB-KW"/>
</dbReference>
<keyword evidence="3" id="KW-0963">Cytoplasm</keyword>
<gene>
    <name evidence="9" type="primary">EDS1</name>
</gene>
<evidence type="ECO:0000259" key="8">
    <source>
        <dbReference type="Pfam" id="PF18117"/>
    </source>
</evidence>
<dbReference type="InterPro" id="IPR029058">
    <property type="entry name" value="AB_hydrolase_fold"/>
</dbReference>
<comment type="subcellular location">
    <subcellularLocation>
        <location evidence="2">Cytoplasm</location>
    </subcellularLocation>
    <subcellularLocation>
        <location evidence="1">Nucleus</location>
    </subcellularLocation>
</comment>